<dbReference type="Gene3D" id="2.60.40.2030">
    <property type="match status" value="1"/>
</dbReference>
<dbReference type="InterPro" id="IPR001254">
    <property type="entry name" value="Trypsin_dom"/>
</dbReference>
<keyword evidence="2" id="KW-0677">Repeat</keyword>
<comment type="caution">
    <text evidence="6">The sequence shown here is derived from an EMBL/GenBank/DDBJ whole genome shotgun (WGS) entry which is preliminary data.</text>
</comment>
<accession>A0A510XC92</accession>
<dbReference type="SMART" id="SM00020">
    <property type="entry name" value="Tryp_SPc"/>
    <property type="match status" value="1"/>
</dbReference>
<evidence type="ECO:0000313" key="8">
    <source>
        <dbReference type="Proteomes" id="UP000321275"/>
    </source>
</evidence>
<evidence type="ECO:0000256" key="1">
    <source>
        <dbReference type="ARBA" id="ARBA00022729"/>
    </source>
</evidence>
<keyword evidence="4" id="KW-1015">Disulfide bond</keyword>
<evidence type="ECO:0000256" key="3">
    <source>
        <dbReference type="ARBA" id="ARBA00022837"/>
    </source>
</evidence>
<organism evidence="6 8">
    <name type="scientific">Bisbaumannia pacifica</name>
    <dbReference type="NCBI Taxonomy" id="77098"/>
    <lineage>
        <taxon>Bacteria</taxon>
        <taxon>Pseudomonadati</taxon>
        <taxon>Pseudomonadota</taxon>
        <taxon>Gammaproteobacteria</taxon>
        <taxon>Oceanospirillales</taxon>
        <taxon>Halomonadaceae</taxon>
        <taxon>Bisbaumannia</taxon>
    </lineage>
</organism>
<dbReference type="InterPro" id="IPR038081">
    <property type="entry name" value="CalX-like_sf"/>
</dbReference>
<dbReference type="SUPFAM" id="SSF50494">
    <property type="entry name" value="Trypsin-like serine proteases"/>
    <property type="match status" value="1"/>
</dbReference>
<gene>
    <name evidence="6" type="ORF">HPA02_26000</name>
    <name evidence="7" type="ORF">I7V36_13755</name>
</gene>
<dbReference type="Pfam" id="PF03160">
    <property type="entry name" value="Calx-beta"/>
    <property type="match status" value="1"/>
</dbReference>
<dbReference type="AlphaFoldDB" id="A0A510XC92"/>
<dbReference type="Proteomes" id="UP000651738">
    <property type="component" value="Unassembled WGS sequence"/>
</dbReference>
<dbReference type="GO" id="GO:0006508">
    <property type="term" value="P:proteolysis"/>
    <property type="evidence" value="ECO:0007669"/>
    <property type="project" value="InterPro"/>
</dbReference>
<evidence type="ECO:0000313" key="6">
    <source>
        <dbReference type="EMBL" id="GEK48317.1"/>
    </source>
</evidence>
<dbReference type="OrthoDB" id="8884718at2"/>
<feature type="domain" description="Peptidase S1" evidence="5">
    <location>
        <begin position="1"/>
        <end position="270"/>
    </location>
</feature>
<dbReference type="RefSeq" id="WP_146803651.1">
    <property type="nucleotide sequence ID" value="NZ_BJUK01000033.1"/>
</dbReference>
<evidence type="ECO:0000313" key="7">
    <source>
        <dbReference type="EMBL" id="MBH8581164.1"/>
    </source>
</evidence>
<dbReference type="GO" id="GO:0004252">
    <property type="term" value="F:serine-type endopeptidase activity"/>
    <property type="evidence" value="ECO:0007669"/>
    <property type="project" value="InterPro"/>
</dbReference>
<evidence type="ECO:0000313" key="9">
    <source>
        <dbReference type="Proteomes" id="UP000651738"/>
    </source>
</evidence>
<dbReference type="GO" id="GO:0007154">
    <property type="term" value="P:cell communication"/>
    <property type="evidence" value="ECO:0007669"/>
    <property type="project" value="InterPro"/>
</dbReference>
<keyword evidence="8" id="KW-1185">Reference proteome</keyword>
<dbReference type="Pfam" id="PF00089">
    <property type="entry name" value="Trypsin"/>
    <property type="match status" value="1"/>
</dbReference>
<dbReference type="GO" id="GO:0016020">
    <property type="term" value="C:membrane"/>
    <property type="evidence" value="ECO:0007669"/>
    <property type="project" value="InterPro"/>
</dbReference>
<dbReference type="PANTHER" id="PTHR24276">
    <property type="entry name" value="POLYSERASE-RELATED"/>
    <property type="match status" value="1"/>
</dbReference>
<dbReference type="SUPFAM" id="SSF141072">
    <property type="entry name" value="CalX-like"/>
    <property type="match status" value="1"/>
</dbReference>
<dbReference type="PANTHER" id="PTHR24276:SF98">
    <property type="entry name" value="FI18310P1-RELATED"/>
    <property type="match status" value="1"/>
</dbReference>
<protein>
    <submittedName>
        <fullName evidence="7">Trypsin-like serine protease</fullName>
    </submittedName>
</protein>
<dbReference type="InterPro" id="IPR009003">
    <property type="entry name" value="Peptidase_S1_PA"/>
</dbReference>
<dbReference type="Gene3D" id="2.40.10.10">
    <property type="entry name" value="Trypsin-like serine proteases"/>
    <property type="match status" value="1"/>
</dbReference>
<proteinExistence type="predicted"/>
<dbReference type="EMBL" id="JAEDAF010000013">
    <property type="protein sequence ID" value="MBH8581164.1"/>
    <property type="molecule type" value="Genomic_DNA"/>
</dbReference>
<evidence type="ECO:0000256" key="2">
    <source>
        <dbReference type="ARBA" id="ARBA00022737"/>
    </source>
</evidence>
<sequence>MVMVTRDPDRYRIWPGEGYDGVVRVVADDSYGTGTLLYGGRAVLTSAHVVEDAERVTVHFSTVDGAAALSGASLALHPEYDAVDANNDMALVWLSQPAPLSAARSALYRQDDERGQTTTLVGYGLTGEGDSGYDDSPRTSHSKHLAENRFDVTGDELKQALGGGINWWPRAESQLILDFDDGSQAHDALGLLAGYDDIGLGAREGMIAPGDSGGPAFIGDKVAGVATYAASLTRNGLSPDVNDAFDSSFGEVAGFQRVSYYQRWIDQSLREADDQAPSRADQVVTRIIEGDEGTQLAYFLVEFRGQRERPDQWVSVDYATRDGSATAGEDYLAVADTLVLYPGESQAVIPVEVIGDNRVEPDETFFLDVFNPVGGEFADGLVTLTAVRTIVDDDIFLA</sequence>
<reference evidence="7 9" key="2">
    <citation type="submission" date="2020-12" db="EMBL/GenBank/DDBJ databases">
        <title>Draft genome sequence of Halomonas pacifica strain CARE-V15.</title>
        <authorList>
            <person name="Vignesh N."/>
            <person name="Thabitha A."/>
            <person name="Saravanan R."/>
            <person name="Manigandan V."/>
        </authorList>
    </citation>
    <scope>NUCLEOTIDE SEQUENCE [LARGE SCALE GENOMIC DNA]</scope>
    <source>
        <strain evidence="7 9">CARE-V15</strain>
    </source>
</reference>
<dbReference type="InterPro" id="IPR050430">
    <property type="entry name" value="Peptidase_S1"/>
</dbReference>
<dbReference type="InterPro" id="IPR003644">
    <property type="entry name" value="Calx_beta"/>
</dbReference>
<dbReference type="PROSITE" id="PS50240">
    <property type="entry name" value="TRYPSIN_DOM"/>
    <property type="match status" value="1"/>
</dbReference>
<keyword evidence="3" id="KW-0106">Calcium</keyword>
<name>A0A510XC92_9GAMM</name>
<dbReference type="Proteomes" id="UP000321275">
    <property type="component" value="Unassembled WGS sequence"/>
</dbReference>
<evidence type="ECO:0000256" key="4">
    <source>
        <dbReference type="ARBA" id="ARBA00023157"/>
    </source>
</evidence>
<reference evidence="6 8" key="1">
    <citation type="submission" date="2019-07" db="EMBL/GenBank/DDBJ databases">
        <title>Whole genome shotgun sequence of Halomonas pacifica NBRC 102220.</title>
        <authorList>
            <person name="Hosoyama A."/>
            <person name="Uohara A."/>
            <person name="Ohji S."/>
            <person name="Ichikawa N."/>
        </authorList>
    </citation>
    <scope>NUCLEOTIDE SEQUENCE [LARGE SCALE GENOMIC DNA]</scope>
    <source>
        <strain evidence="6 8">NBRC 102220</strain>
    </source>
</reference>
<keyword evidence="1" id="KW-0732">Signal</keyword>
<dbReference type="EMBL" id="BJUK01000033">
    <property type="protein sequence ID" value="GEK48317.1"/>
    <property type="molecule type" value="Genomic_DNA"/>
</dbReference>
<evidence type="ECO:0000259" key="5">
    <source>
        <dbReference type="PROSITE" id="PS50240"/>
    </source>
</evidence>
<dbReference type="SMART" id="SM00237">
    <property type="entry name" value="Calx_beta"/>
    <property type="match status" value="1"/>
</dbReference>
<dbReference type="InterPro" id="IPR043504">
    <property type="entry name" value="Peptidase_S1_PA_chymotrypsin"/>
</dbReference>